<dbReference type="EMBL" id="WIXE01009363">
    <property type="protein sequence ID" value="KAK5978517.1"/>
    <property type="molecule type" value="Genomic_DNA"/>
</dbReference>
<protein>
    <submittedName>
        <fullName evidence="3">Site-specific recombinase phage integrase family</fullName>
    </submittedName>
</protein>
<sequence>MEKSIPLGGQKWAERPDLFAETPSKSHPAPRFRVGADLAREATELGIPFVGDVITKALQADRAPSTLSIYHSEMQKFITWKNGVNMQAIPLAKARNLYLAKCAYEGKQKALPVITAALNYFCGPLADKVDRDIQESLLEAEKRSAPPVTHRAKVDPQLLRKMVHQGIVSQDSNITQAATLALLQFKALLRISEVRGLKTQGLKRLNSVDWQVTVRKSKTDQYGAGSLCTIRLDKLEQELLTKYLNSLNNQVFLFQSASTGFPLSYSTLRDRLIALLKATNLQHLSITSHSFRGGAASLALDLGVDQIRVMQA</sequence>
<feature type="non-terminal residue" evidence="3">
    <location>
        <position position="312"/>
    </location>
</feature>
<keyword evidence="4" id="KW-1185">Reference proteome</keyword>
<proteinExistence type="predicted"/>
<accession>A0AAN8FGU3</accession>
<evidence type="ECO:0000259" key="2">
    <source>
        <dbReference type="PROSITE" id="PS51898"/>
    </source>
</evidence>
<dbReference type="SUPFAM" id="SSF56349">
    <property type="entry name" value="DNA breaking-rejoining enzymes"/>
    <property type="match status" value="1"/>
</dbReference>
<dbReference type="InterPro" id="IPR052925">
    <property type="entry name" value="Phage_Integrase-like_Recomb"/>
</dbReference>
<evidence type="ECO:0000313" key="4">
    <source>
        <dbReference type="Proteomes" id="UP001331761"/>
    </source>
</evidence>
<dbReference type="Gene3D" id="1.10.443.10">
    <property type="entry name" value="Intergrase catalytic core"/>
    <property type="match status" value="1"/>
</dbReference>
<gene>
    <name evidence="3" type="ORF">GCK32_019528</name>
</gene>
<dbReference type="AlphaFoldDB" id="A0AAN8FGU3"/>
<comment type="caution">
    <text evidence="3">The sequence shown here is derived from an EMBL/GenBank/DDBJ whole genome shotgun (WGS) entry which is preliminary data.</text>
</comment>
<dbReference type="InterPro" id="IPR002104">
    <property type="entry name" value="Integrase_catalytic"/>
</dbReference>
<dbReference type="PANTHER" id="PTHR34605:SF4">
    <property type="entry name" value="DNA ADENINE METHYLTRANSFERASE"/>
    <property type="match status" value="1"/>
</dbReference>
<dbReference type="GO" id="GO:0015074">
    <property type="term" value="P:DNA integration"/>
    <property type="evidence" value="ECO:0007669"/>
    <property type="project" value="InterPro"/>
</dbReference>
<dbReference type="GO" id="GO:0003677">
    <property type="term" value="F:DNA binding"/>
    <property type="evidence" value="ECO:0007669"/>
    <property type="project" value="InterPro"/>
</dbReference>
<feature type="domain" description="Tyr recombinase" evidence="2">
    <location>
        <begin position="124"/>
        <end position="312"/>
    </location>
</feature>
<dbReference type="Pfam" id="PF00589">
    <property type="entry name" value="Phage_integrase"/>
    <property type="match status" value="1"/>
</dbReference>
<evidence type="ECO:0000313" key="3">
    <source>
        <dbReference type="EMBL" id="KAK5978517.1"/>
    </source>
</evidence>
<dbReference type="InterPro" id="IPR013762">
    <property type="entry name" value="Integrase-like_cat_sf"/>
</dbReference>
<dbReference type="PANTHER" id="PTHR34605">
    <property type="entry name" value="PHAGE_INTEGRASE DOMAIN-CONTAINING PROTEIN"/>
    <property type="match status" value="1"/>
</dbReference>
<reference evidence="3 4" key="1">
    <citation type="submission" date="2019-10" db="EMBL/GenBank/DDBJ databases">
        <title>Assembly and Annotation for the nematode Trichostrongylus colubriformis.</title>
        <authorList>
            <person name="Martin J."/>
        </authorList>
    </citation>
    <scope>NUCLEOTIDE SEQUENCE [LARGE SCALE GENOMIC DNA]</scope>
    <source>
        <strain evidence="3">G859</strain>
        <tissue evidence="3">Whole worm</tissue>
    </source>
</reference>
<evidence type="ECO:0000256" key="1">
    <source>
        <dbReference type="ARBA" id="ARBA00023172"/>
    </source>
</evidence>
<organism evidence="3 4">
    <name type="scientific">Trichostrongylus colubriformis</name>
    <name type="common">Black scour worm</name>
    <dbReference type="NCBI Taxonomy" id="6319"/>
    <lineage>
        <taxon>Eukaryota</taxon>
        <taxon>Metazoa</taxon>
        <taxon>Ecdysozoa</taxon>
        <taxon>Nematoda</taxon>
        <taxon>Chromadorea</taxon>
        <taxon>Rhabditida</taxon>
        <taxon>Rhabditina</taxon>
        <taxon>Rhabditomorpha</taxon>
        <taxon>Strongyloidea</taxon>
        <taxon>Trichostrongylidae</taxon>
        <taxon>Trichostrongylus</taxon>
    </lineage>
</organism>
<dbReference type="InterPro" id="IPR011010">
    <property type="entry name" value="DNA_brk_join_enz"/>
</dbReference>
<dbReference type="GO" id="GO:0006310">
    <property type="term" value="P:DNA recombination"/>
    <property type="evidence" value="ECO:0007669"/>
    <property type="project" value="UniProtKB-KW"/>
</dbReference>
<keyword evidence="1" id="KW-0233">DNA recombination</keyword>
<dbReference type="Proteomes" id="UP001331761">
    <property type="component" value="Unassembled WGS sequence"/>
</dbReference>
<name>A0AAN8FGU3_TRICO</name>
<dbReference type="PROSITE" id="PS51898">
    <property type="entry name" value="TYR_RECOMBINASE"/>
    <property type="match status" value="1"/>
</dbReference>